<dbReference type="GO" id="GO:0005634">
    <property type="term" value="C:nucleus"/>
    <property type="evidence" value="ECO:0007669"/>
    <property type="project" value="TreeGrafter"/>
</dbReference>
<organism evidence="10 11">
    <name type="scientific">Penicillium brevicompactum</name>
    <dbReference type="NCBI Taxonomy" id="5074"/>
    <lineage>
        <taxon>Eukaryota</taxon>
        <taxon>Fungi</taxon>
        <taxon>Dikarya</taxon>
        <taxon>Ascomycota</taxon>
        <taxon>Pezizomycotina</taxon>
        <taxon>Eurotiomycetes</taxon>
        <taxon>Eurotiomycetidae</taxon>
        <taxon>Eurotiales</taxon>
        <taxon>Aspergillaceae</taxon>
        <taxon>Penicillium</taxon>
    </lineage>
</organism>
<evidence type="ECO:0000256" key="5">
    <source>
        <dbReference type="ARBA" id="ARBA00022777"/>
    </source>
</evidence>
<feature type="binding site" evidence="9">
    <location>
        <position position="40"/>
    </location>
    <ligand>
        <name>ATP</name>
        <dbReference type="ChEBI" id="CHEBI:30616"/>
    </ligand>
</feature>
<protein>
    <recommendedName>
        <fullName evidence="1">non-specific serine/threonine protein kinase</fullName>
        <ecNumber evidence="1">2.7.11.1</ecNumber>
    </recommendedName>
</protein>
<evidence type="ECO:0000313" key="11">
    <source>
        <dbReference type="Proteomes" id="UP001148299"/>
    </source>
</evidence>
<dbReference type="InterPro" id="IPR051334">
    <property type="entry name" value="SRPK"/>
</dbReference>
<reference evidence="10" key="1">
    <citation type="submission" date="2022-12" db="EMBL/GenBank/DDBJ databases">
        <authorList>
            <person name="Petersen C."/>
        </authorList>
    </citation>
    <scope>NUCLEOTIDE SEQUENCE</scope>
    <source>
        <strain evidence="10">IBT 35675</strain>
    </source>
</reference>
<dbReference type="GO" id="GO:0005737">
    <property type="term" value="C:cytoplasm"/>
    <property type="evidence" value="ECO:0007669"/>
    <property type="project" value="TreeGrafter"/>
</dbReference>
<dbReference type="PANTHER" id="PTHR47634">
    <property type="entry name" value="PROTEIN KINASE DOMAIN-CONTAINING PROTEIN-RELATED"/>
    <property type="match status" value="1"/>
</dbReference>
<dbReference type="GO" id="GO:0050684">
    <property type="term" value="P:regulation of mRNA processing"/>
    <property type="evidence" value="ECO:0007669"/>
    <property type="project" value="TreeGrafter"/>
</dbReference>
<evidence type="ECO:0000256" key="8">
    <source>
        <dbReference type="ARBA" id="ARBA00048679"/>
    </source>
</evidence>
<dbReference type="GO" id="GO:0005524">
    <property type="term" value="F:ATP binding"/>
    <property type="evidence" value="ECO:0007669"/>
    <property type="project" value="UniProtKB-UniRule"/>
</dbReference>
<evidence type="ECO:0000256" key="7">
    <source>
        <dbReference type="ARBA" id="ARBA00047899"/>
    </source>
</evidence>
<dbReference type="EC" id="2.7.11.1" evidence="1"/>
<keyword evidence="11" id="KW-1185">Reference proteome</keyword>
<proteinExistence type="predicted"/>
<keyword evidence="4 9" id="KW-0547">Nucleotide-binding</keyword>
<evidence type="ECO:0000256" key="1">
    <source>
        <dbReference type="ARBA" id="ARBA00012513"/>
    </source>
</evidence>
<dbReference type="Proteomes" id="UP001148299">
    <property type="component" value="Unassembled WGS sequence"/>
</dbReference>
<evidence type="ECO:0000256" key="2">
    <source>
        <dbReference type="ARBA" id="ARBA00022527"/>
    </source>
</evidence>
<dbReference type="EMBL" id="JAPZBR010000002">
    <property type="protein sequence ID" value="KAJ5362017.1"/>
    <property type="molecule type" value="Genomic_DNA"/>
</dbReference>
<accession>A0A9W9RKP1</accession>
<evidence type="ECO:0000256" key="4">
    <source>
        <dbReference type="ARBA" id="ARBA00022741"/>
    </source>
</evidence>
<sequence length="90" mass="10363">MVIGDALNSRYQVIGKLGFGVSSTVWLARDMRDHRYVALKVYTRDEDNKNEFEIYKQLPKTSQHPGREHVREALDTFTISRPGGDHQCLV</sequence>
<evidence type="ECO:0000313" key="10">
    <source>
        <dbReference type="EMBL" id="KAJ5362017.1"/>
    </source>
</evidence>
<evidence type="ECO:0000256" key="3">
    <source>
        <dbReference type="ARBA" id="ARBA00022679"/>
    </source>
</evidence>
<dbReference type="Gene3D" id="1.10.510.10">
    <property type="entry name" value="Transferase(Phosphotransferase) domain 1"/>
    <property type="match status" value="1"/>
</dbReference>
<dbReference type="GO" id="GO:0000245">
    <property type="term" value="P:spliceosomal complex assembly"/>
    <property type="evidence" value="ECO:0007669"/>
    <property type="project" value="TreeGrafter"/>
</dbReference>
<dbReference type="Gene3D" id="3.30.200.20">
    <property type="entry name" value="Phosphorylase Kinase, domain 1"/>
    <property type="match status" value="1"/>
</dbReference>
<dbReference type="PANTHER" id="PTHR47634:SF9">
    <property type="entry name" value="PROTEIN KINASE DOMAIN-CONTAINING PROTEIN-RELATED"/>
    <property type="match status" value="1"/>
</dbReference>
<evidence type="ECO:0000256" key="9">
    <source>
        <dbReference type="PROSITE-ProRule" id="PRU10141"/>
    </source>
</evidence>
<dbReference type="GO" id="GO:0004674">
    <property type="term" value="F:protein serine/threonine kinase activity"/>
    <property type="evidence" value="ECO:0007669"/>
    <property type="project" value="UniProtKB-KW"/>
</dbReference>
<keyword evidence="3" id="KW-0808">Transferase</keyword>
<name>A0A9W9RKP1_PENBR</name>
<dbReference type="AlphaFoldDB" id="A0A9W9RKP1"/>
<keyword evidence="5" id="KW-0418">Kinase</keyword>
<dbReference type="SUPFAM" id="SSF56112">
    <property type="entry name" value="Protein kinase-like (PK-like)"/>
    <property type="match status" value="1"/>
</dbReference>
<gene>
    <name evidence="10" type="ORF">N7541_002861</name>
</gene>
<comment type="caution">
    <text evidence="10">The sequence shown here is derived from an EMBL/GenBank/DDBJ whole genome shotgun (WGS) entry which is preliminary data.</text>
</comment>
<keyword evidence="2" id="KW-0723">Serine/threonine-protein kinase</keyword>
<evidence type="ECO:0000256" key="6">
    <source>
        <dbReference type="ARBA" id="ARBA00022840"/>
    </source>
</evidence>
<dbReference type="PROSITE" id="PS00107">
    <property type="entry name" value="PROTEIN_KINASE_ATP"/>
    <property type="match status" value="1"/>
</dbReference>
<reference evidence="10" key="2">
    <citation type="journal article" date="2023" name="IMA Fungus">
        <title>Comparative genomic study of the Penicillium genus elucidates a diverse pangenome and 15 lateral gene transfer events.</title>
        <authorList>
            <person name="Petersen C."/>
            <person name="Sorensen T."/>
            <person name="Nielsen M.R."/>
            <person name="Sondergaard T.E."/>
            <person name="Sorensen J.L."/>
            <person name="Fitzpatrick D.A."/>
            <person name="Frisvad J.C."/>
            <person name="Nielsen K.L."/>
        </authorList>
    </citation>
    <scope>NUCLEOTIDE SEQUENCE</scope>
    <source>
        <strain evidence="10">IBT 35675</strain>
    </source>
</reference>
<dbReference type="InterPro" id="IPR011009">
    <property type="entry name" value="Kinase-like_dom_sf"/>
</dbReference>
<dbReference type="InterPro" id="IPR017441">
    <property type="entry name" value="Protein_kinase_ATP_BS"/>
</dbReference>
<comment type="catalytic activity">
    <reaction evidence="8">
        <text>L-seryl-[protein] + ATP = O-phospho-L-seryl-[protein] + ADP + H(+)</text>
        <dbReference type="Rhea" id="RHEA:17989"/>
        <dbReference type="Rhea" id="RHEA-COMP:9863"/>
        <dbReference type="Rhea" id="RHEA-COMP:11604"/>
        <dbReference type="ChEBI" id="CHEBI:15378"/>
        <dbReference type="ChEBI" id="CHEBI:29999"/>
        <dbReference type="ChEBI" id="CHEBI:30616"/>
        <dbReference type="ChEBI" id="CHEBI:83421"/>
        <dbReference type="ChEBI" id="CHEBI:456216"/>
        <dbReference type="EC" id="2.7.11.1"/>
    </reaction>
</comment>
<keyword evidence="6 9" id="KW-0067">ATP-binding</keyword>
<comment type="catalytic activity">
    <reaction evidence="7">
        <text>L-threonyl-[protein] + ATP = O-phospho-L-threonyl-[protein] + ADP + H(+)</text>
        <dbReference type="Rhea" id="RHEA:46608"/>
        <dbReference type="Rhea" id="RHEA-COMP:11060"/>
        <dbReference type="Rhea" id="RHEA-COMP:11605"/>
        <dbReference type="ChEBI" id="CHEBI:15378"/>
        <dbReference type="ChEBI" id="CHEBI:30013"/>
        <dbReference type="ChEBI" id="CHEBI:30616"/>
        <dbReference type="ChEBI" id="CHEBI:61977"/>
        <dbReference type="ChEBI" id="CHEBI:456216"/>
        <dbReference type="EC" id="2.7.11.1"/>
    </reaction>
</comment>